<evidence type="ECO:0000256" key="8">
    <source>
        <dbReference type="ARBA" id="ARBA00022801"/>
    </source>
</evidence>
<dbReference type="OrthoDB" id="9802746at2"/>
<dbReference type="SUPFAM" id="SSF54211">
    <property type="entry name" value="Ribosomal protein S5 domain 2-like"/>
    <property type="match status" value="2"/>
</dbReference>
<reference evidence="13 14" key="1">
    <citation type="submission" date="2019-04" db="EMBL/GenBank/DDBJ databases">
        <authorList>
            <person name="Li Y."/>
            <person name="Wang J."/>
        </authorList>
    </citation>
    <scope>NUCLEOTIDE SEQUENCE [LARGE SCALE GENOMIC DNA]</scope>
    <source>
        <strain evidence="13 14">DSM 14668</strain>
    </source>
</reference>
<dbReference type="Gene3D" id="3.30.230.20">
    <property type="entry name" value="lpxc deacetylase, domain 1"/>
    <property type="match status" value="1"/>
</dbReference>
<evidence type="ECO:0000256" key="9">
    <source>
        <dbReference type="ARBA" id="ARBA00022833"/>
    </source>
</evidence>
<feature type="binding site" evidence="12">
    <location>
        <position position="236"/>
    </location>
    <ligand>
        <name>Zn(2+)</name>
        <dbReference type="ChEBI" id="CHEBI:29105"/>
    </ligand>
</feature>
<keyword evidence="14" id="KW-1185">Reference proteome</keyword>
<dbReference type="GO" id="GO:0103117">
    <property type="term" value="F:UDP-3-O-acyl-N-acetylglucosamine deacetylase activity"/>
    <property type="evidence" value="ECO:0007669"/>
    <property type="project" value="UniProtKB-UniRule"/>
</dbReference>
<accession>A0A4U1JKC3</accession>
<keyword evidence="10 12" id="KW-0443">Lipid metabolism</keyword>
<sequence length="277" mass="29547">MVDPRKTLADDVVIPGRGLHTGKPVEVRIRPVGPGEGRFFVRMDLPGEPVIRARAAFVTDTTRSTMLANEGASVRTPEHLLAALARMGVDDARIEITGPEVPILDGSALPWAEAIARVGLSAAYAPRLETVLETPIWVPSNGGAFVAAIPAPELRFSCGIVFDAAPIGEQWASLLASPERFFAEVAPARTFGVLADVEAMQARGLCAGGSLDTAIVCDGTKWLNGPLRFPDEPARHKLLDFMGDLALLDPLPRAHYLAFKAGHALHVRLAQRLSEGG</sequence>
<dbReference type="InterPro" id="IPR020568">
    <property type="entry name" value="Ribosomal_Su5_D2-typ_SF"/>
</dbReference>
<evidence type="ECO:0000256" key="1">
    <source>
        <dbReference type="ARBA" id="ARBA00001947"/>
    </source>
</evidence>
<evidence type="ECO:0000313" key="13">
    <source>
        <dbReference type="EMBL" id="TKD13206.1"/>
    </source>
</evidence>
<evidence type="ECO:0000256" key="2">
    <source>
        <dbReference type="ARBA" id="ARBA00002923"/>
    </source>
</evidence>
<evidence type="ECO:0000256" key="5">
    <source>
        <dbReference type="ARBA" id="ARBA00022516"/>
    </source>
</evidence>
<dbReference type="GO" id="GO:0046872">
    <property type="term" value="F:metal ion binding"/>
    <property type="evidence" value="ECO:0007669"/>
    <property type="project" value="UniProtKB-KW"/>
</dbReference>
<evidence type="ECO:0000256" key="6">
    <source>
        <dbReference type="ARBA" id="ARBA00022556"/>
    </source>
</evidence>
<comment type="caution">
    <text evidence="13">The sequence shown here is derived from an EMBL/GenBank/DDBJ whole genome shotgun (WGS) entry which is preliminary data.</text>
</comment>
<evidence type="ECO:0000313" key="14">
    <source>
        <dbReference type="Proteomes" id="UP000309215"/>
    </source>
</evidence>
<dbReference type="EC" id="3.5.1.108" evidence="4 12"/>
<keyword evidence="6 12" id="KW-0441">Lipid A biosynthesis</keyword>
<dbReference type="Pfam" id="PF03331">
    <property type="entry name" value="LpxC"/>
    <property type="match status" value="1"/>
</dbReference>
<keyword evidence="8 12" id="KW-0378">Hydrolase</keyword>
<feature type="binding site" evidence="12">
    <location>
        <position position="79"/>
    </location>
    <ligand>
        <name>Zn(2+)</name>
        <dbReference type="ChEBI" id="CHEBI:29105"/>
    </ligand>
</feature>
<evidence type="ECO:0000256" key="12">
    <source>
        <dbReference type="HAMAP-Rule" id="MF_00388"/>
    </source>
</evidence>
<keyword evidence="9 12" id="KW-0862">Zinc</keyword>
<comment type="pathway">
    <text evidence="3 12">Glycolipid biosynthesis; lipid IV(A) biosynthesis; lipid IV(A) from (3R)-3-hydroxytetradecanoyl-[acyl-carrier-protein] and UDP-N-acetyl-alpha-D-glucosamine: step 2/6.</text>
</comment>
<dbReference type="PANTHER" id="PTHR33694">
    <property type="entry name" value="UDP-3-O-ACYL-N-ACETYLGLUCOSAMINE DEACETYLASE 1, MITOCHONDRIAL-RELATED"/>
    <property type="match status" value="1"/>
</dbReference>
<dbReference type="Gene3D" id="3.30.1700.10">
    <property type="entry name" value="lpxc deacetylase, domain 2"/>
    <property type="match status" value="1"/>
</dbReference>
<comment type="function">
    <text evidence="2 12">Catalyzes the hydrolysis of UDP-3-O-myristoyl-N-acetylglucosamine to form UDP-3-O-myristoylglucosamine and acetate, the committed step in lipid A biosynthesis.</text>
</comment>
<feature type="active site" description="Proton donor" evidence="12">
    <location>
        <position position="263"/>
    </location>
</feature>
<dbReference type="EMBL" id="SSMQ01000001">
    <property type="protein sequence ID" value="TKD13206.1"/>
    <property type="molecule type" value="Genomic_DNA"/>
</dbReference>
<keyword evidence="7 12" id="KW-0479">Metal-binding</keyword>
<dbReference type="AlphaFoldDB" id="A0A4U1JKC3"/>
<evidence type="ECO:0000256" key="4">
    <source>
        <dbReference type="ARBA" id="ARBA00012745"/>
    </source>
</evidence>
<dbReference type="InterPro" id="IPR004463">
    <property type="entry name" value="UDP-acyl_GlcNac_deAcase"/>
</dbReference>
<dbReference type="InterPro" id="IPR015870">
    <property type="entry name" value="UDP-acyl_N-AcGlcN_deAcase_N"/>
</dbReference>
<gene>
    <name evidence="12 13" type="primary">lpxC</name>
    <name evidence="13" type="ORF">E8A74_01225</name>
</gene>
<evidence type="ECO:0000256" key="3">
    <source>
        <dbReference type="ARBA" id="ARBA00005002"/>
    </source>
</evidence>
<keyword evidence="5 12" id="KW-0444">Lipid biosynthesis</keyword>
<dbReference type="UniPathway" id="UPA00359">
    <property type="reaction ID" value="UER00478"/>
</dbReference>
<feature type="binding site" evidence="12">
    <location>
        <position position="240"/>
    </location>
    <ligand>
        <name>Zn(2+)</name>
        <dbReference type="ChEBI" id="CHEBI:29105"/>
    </ligand>
</feature>
<evidence type="ECO:0000256" key="11">
    <source>
        <dbReference type="ARBA" id="ARBA00024535"/>
    </source>
</evidence>
<evidence type="ECO:0000256" key="7">
    <source>
        <dbReference type="ARBA" id="ARBA00022723"/>
    </source>
</evidence>
<dbReference type="Proteomes" id="UP000309215">
    <property type="component" value="Unassembled WGS sequence"/>
</dbReference>
<name>A0A4U1JKC3_9BACT</name>
<dbReference type="GO" id="GO:0009245">
    <property type="term" value="P:lipid A biosynthetic process"/>
    <property type="evidence" value="ECO:0007669"/>
    <property type="project" value="UniProtKB-UniRule"/>
</dbReference>
<dbReference type="HAMAP" id="MF_00388">
    <property type="entry name" value="LpxC"/>
    <property type="match status" value="1"/>
</dbReference>
<dbReference type="PANTHER" id="PTHR33694:SF1">
    <property type="entry name" value="UDP-3-O-ACYL-N-ACETYLGLUCOSAMINE DEACETYLASE 1, MITOCHONDRIAL-RELATED"/>
    <property type="match status" value="1"/>
</dbReference>
<comment type="catalytic activity">
    <reaction evidence="11 12">
        <text>a UDP-3-O-[(3R)-3-hydroxyacyl]-N-acetyl-alpha-D-glucosamine + H2O = a UDP-3-O-[(3R)-3-hydroxyacyl]-alpha-D-glucosamine + acetate</text>
        <dbReference type="Rhea" id="RHEA:67816"/>
        <dbReference type="ChEBI" id="CHEBI:15377"/>
        <dbReference type="ChEBI" id="CHEBI:30089"/>
        <dbReference type="ChEBI" id="CHEBI:137740"/>
        <dbReference type="ChEBI" id="CHEBI:173225"/>
        <dbReference type="EC" id="3.5.1.108"/>
    </reaction>
</comment>
<dbReference type="NCBIfam" id="TIGR00325">
    <property type="entry name" value="lpxC"/>
    <property type="match status" value="1"/>
</dbReference>
<dbReference type="RefSeq" id="WP_136927022.1">
    <property type="nucleotide sequence ID" value="NZ_SSMQ01000001.1"/>
</dbReference>
<protein>
    <recommendedName>
        <fullName evidence="4 12">UDP-3-O-acyl-N-acetylglucosamine deacetylase</fullName>
        <shortName evidence="12">UDP-3-O-acyl-GlcNAc deacetylase</shortName>
        <ecNumber evidence="4 12">3.5.1.108</ecNumber>
    </recommendedName>
    <alternativeName>
        <fullName evidence="12">UDP-3-O-[R-3-hydroxymyristoyl]-N-acetylglucosamine deacetylase</fullName>
    </alternativeName>
</protein>
<dbReference type="InterPro" id="IPR011334">
    <property type="entry name" value="UDP-acyl_GlcNac_deAcase_C"/>
</dbReference>
<organism evidence="13 14">
    <name type="scientific">Polyangium fumosum</name>
    <dbReference type="NCBI Taxonomy" id="889272"/>
    <lineage>
        <taxon>Bacteria</taxon>
        <taxon>Pseudomonadati</taxon>
        <taxon>Myxococcota</taxon>
        <taxon>Polyangia</taxon>
        <taxon>Polyangiales</taxon>
        <taxon>Polyangiaceae</taxon>
        <taxon>Polyangium</taxon>
    </lineage>
</organism>
<comment type="cofactor">
    <cofactor evidence="1 12">
        <name>Zn(2+)</name>
        <dbReference type="ChEBI" id="CHEBI:29105"/>
    </cofactor>
</comment>
<evidence type="ECO:0000256" key="10">
    <source>
        <dbReference type="ARBA" id="ARBA00023098"/>
    </source>
</evidence>
<proteinExistence type="inferred from homology"/>
<dbReference type="GO" id="GO:0016020">
    <property type="term" value="C:membrane"/>
    <property type="evidence" value="ECO:0007669"/>
    <property type="project" value="GOC"/>
</dbReference>
<comment type="similarity">
    <text evidence="12">Belongs to the LpxC family.</text>
</comment>